<feature type="region of interest" description="Disordered" evidence="1">
    <location>
        <begin position="1"/>
        <end position="49"/>
    </location>
</feature>
<gene>
    <name evidence="3" type="ORF">HGB48_09210</name>
</gene>
<dbReference type="EMBL" id="JAAXPI010000008">
    <property type="protein sequence ID" value="NKZ03925.1"/>
    <property type="molecule type" value="Genomic_DNA"/>
</dbReference>
<comment type="caution">
    <text evidence="3">The sequence shown here is derived from an EMBL/GenBank/DDBJ whole genome shotgun (WGS) entry which is preliminary data.</text>
</comment>
<dbReference type="RefSeq" id="WP_067632804.1">
    <property type="nucleotide sequence ID" value="NZ_JAAXPI010000008.1"/>
</dbReference>
<dbReference type="Proteomes" id="UP000579250">
    <property type="component" value="Unassembled WGS sequence"/>
</dbReference>
<evidence type="ECO:0000313" key="3">
    <source>
        <dbReference type="EMBL" id="NKZ03925.1"/>
    </source>
</evidence>
<evidence type="ECO:0000256" key="2">
    <source>
        <dbReference type="SAM" id="Phobius"/>
    </source>
</evidence>
<feature type="transmembrane region" description="Helical" evidence="2">
    <location>
        <begin position="75"/>
        <end position="97"/>
    </location>
</feature>
<dbReference type="Pfam" id="PF14110">
    <property type="entry name" value="DUF4282"/>
    <property type="match status" value="1"/>
</dbReference>
<sequence length="149" mass="16129">MTNPSDPGHPPRPQAHDPAGGPYGPPPNVPGPRPPGPGTGQQPWAPPEPAEKGLLAALLDTNFNALVTPKLAKTVYVLSLMLISLECLGVLLFGLWVLVSTRFWLGGLIVIVATPLIWLVQMLLVRIFVEAVVVRFKQAEYLRVIKDKS</sequence>
<dbReference type="InterPro" id="IPR025557">
    <property type="entry name" value="DUF4282"/>
</dbReference>
<keyword evidence="2" id="KW-0812">Transmembrane</keyword>
<name>A0A846YZC1_9ACTN</name>
<keyword evidence="2" id="KW-1133">Transmembrane helix</keyword>
<keyword evidence="2" id="KW-0472">Membrane</keyword>
<accession>A0A846YZC1</accession>
<evidence type="ECO:0000313" key="4">
    <source>
        <dbReference type="Proteomes" id="UP000579250"/>
    </source>
</evidence>
<feature type="compositionally biased region" description="Pro residues" evidence="1">
    <location>
        <begin position="23"/>
        <end position="37"/>
    </location>
</feature>
<dbReference type="AlphaFoldDB" id="A0A846YZC1"/>
<evidence type="ECO:0000256" key="1">
    <source>
        <dbReference type="SAM" id="MobiDB-lite"/>
    </source>
</evidence>
<keyword evidence="4" id="KW-1185">Reference proteome</keyword>
<reference evidence="3 4" key="1">
    <citation type="submission" date="2020-04" db="EMBL/GenBank/DDBJ databases">
        <title>MicrobeNet Type strains.</title>
        <authorList>
            <person name="Nicholson A.C."/>
        </authorList>
    </citation>
    <scope>NUCLEOTIDE SEQUENCE [LARGE SCALE GENOMIC DNA]</scope>
    <source>
        <strain evidence="3 4">ATCC BAA-277</strain>
    </source>
</reference>
<proteinExistence type="predicted"/>
<protein>
    <submittedName>
        <fullName evidence="3">DUF4282 domain-containing protein</fullName>
    </submittedName>
</protein>
<organism evidence="3 4">
    <name type="scientific">Actinomadura latina</name>
    <dbReference type="NCBI Taxonomy" id="163603"/>
    <lineage>
        <taxon>Bacteria</taxon>
        <taxon>Bacillati</taxon>
        <taxon>Actinomycetota</taxon>
        <taxon>Actinomycetes</taxon>
        <taxon>Streptosporangiales</taxon>
        <taxon>Thermomonosporaceae</taxon>
        <taxon>Actinomadura</taxon>
    </lineage>
</organism>
<feature type="transmembrane region" description="Helical" evidence="2">
    <location>
        <begin position="103"/>
        <end position="129"/>
    </location>
</feature>